<reference evidence="1 2" key="1">
    <citation type="submission" date="2019-02" db="EMBL/GenBank/DDBJ databases">
        <title>Deep-cultivation of Planctomycetes and their phenomic and genomic characterization uncovers novel biology.</title>
        <authorList>
            <person name="Wiegand S."/>
            <person name="Jogler M."/>
            <person name="Boedeker C."/>
            <person name="Pinto D."/>
            <person name="Vollmers J."/>
            <person name="Rivas-Marin E."/>
            <person name="Kohn T."/>
            <person name="Peeters S.H."/>
            <person name="Heuer A."/>
            <person name="Rast P."/>
            <person name="Oberbeckmann S."/>
            <person name="Bunk B."/>
            <person name="Jeske O."/>
            <person name="Meyerdierks A."/>
            <person name="Storesund J.E."/>
            <person name="Kallscheuer N."/>
            <person name="Luecker S."/>
            <person name="Lage O.M."/>
            <person name="Pohl T."/>
            <person name="Merkel B.J."/>
            <person name="Hornburger P."/>
            <person name="Mueller R.-W."/>
            <person name="Bruemmer F."/>
            <person name="Labrenz M."/>
            <person name="Spormann A.M."/>
            <person name="Op den Camp H."/>
            <person name="Overmann J."/>
            <person name="Amann R."/>
            <person name="Jetten M.S.M."/>
            <person name="Mascher T."/>
            <person name="Medema M.H."/>
            <person name="Devos D.P."/>
            <person name="Kaster A.-K."/>
            <person name="Ovreas L."/>
            <person name="Rohde M."/>
            <person name="Galperin M.Y."/>
            <person name="Jogler C."/>
        </authorList>
    </citation>
    <scope>NUCLEOTIDE SEQUENCE [LARGE SCALE GENOMIC DNA]</scope>
    <source>
        <strain evidence="1 2">Pla175</strain>
    </source>
</reference>
<proteinExistence type="predicted"/>
<accession>A0A518DDW7</accession>
<evidence type="ECO:0000313" key="2">
    <source>
        <dbReference type="Proteomes" id="UP000317429"/>
    </source>
</evidence>
<protein>
    <submittedName>
        <fullName evidence="1">Uncharacterized protein</fullName>
    </submittedName>
</protein>
<dbReference type="OrthoDB" id="9868845at2"/>
<dbReference type="SUPFAM" id="SSF52540">
    <property type="entry name" value="P-loop containing nucleoside triphosphate hydrolases"/>
    <property type="match status" value="1"/>
</dbReference>
<organism evidence="1 2">
    <name type="scientific">Pirellulimonas nuda</name>
    <dbReference type="NCBI Taxonomy" id="2528009"/>
    <lineage>
        <taxon>Bacteria</taxon>
        <taxon>Pseudomonadati</taxon>
        <taxon>Planctomycetota</taxon>
        <taxon>Planctomycetia</taxon>
        <taxon>Pirellulales</taxon>
        <taxon>Lacipirellulaceae</taxon>
        <taxon>Pirellulimonas</taxon>
    </lineage>
</organism>
<dbReference type="Proteomes" id="UP000317429">
    <property type="component" value="Chromosome"/>
</dbReference>
<name>A0A518DDW7_9BACT</name>
<dbReference type="RefSeq" id="WP_145286653.1">
    <property type="nucleotide sequence ID" value="NZ_CP036291.1"/>
</dbReference>
<evidence type="ECO:0000313" key="1">
    <source>
        <dbReference type="EMBL" id="QDU89670.1"/>
    </source>
</evidence>
<dbReference type="InterPro" id="IPR027417">
    <property type="entry name" value="P-loop_NTPase"/>
</dbReference>
<dbReference type="KEGG" id="pnd:Pla175_30640"/>
<sequence length="194" mass="21865">MSTLSDNEPFDDFLGLRASTLHGVRLLVFAGVSGSGKSTAMRFLEREHPRFRGMPSTVLGPHPTPAALDGSRRFVLVEEVHRPAELKGVARLLRLGHTVAVASHLPLAWYTPFRLAWRCRFFQTDRDAAKISRYLTGRRVRFTEAAVADYCRRYGASYLDAAHILERFPLDDFDRAYGAFQRLCRIKRGQSGPG</sequence>
<gene>
    <name evidence="1" type="ORF">Pla175_30640</name>
</gene>
<dbReference type="EMBL" id="CP036291">
    <property type="protein sequence ID" value="QDU89670.1"/>
    <property type="molecule type" value="Genomic_DNA"/>
</dbReference>
<dbReference type="AlphaFoldDB" id="A0A518DDW7"/>
<keyword evidence="2" id="KW-1185">Reference proteome</keyword>